<dbReference type="SUPFAM" id="SSF48097">
    <property type="entry name" value="Regulator of G-protein signaling, RGS"/>
    <property type="match status" value="1"/>
</dbReference>
<proteinExistence type="inferred from homology"/>
<dbReference type="PROSITE" id="PS50195">
    <property type="entry name" value="PX"/>
    <property type="match status" value="1"/>
</dbReference>
<keyword evidence="3" id="KW-0472">Membrane</keyword>
<evidence type="ECO:0000313" key="8">
    <source>
        <dbReference type="Proteomes" id="UP000275078"/>
    </source>
</evidence>
<dbReference type="InterPro" id="IPR013937">
    <property type="entry name" value="Sorting_nexin_C"/>
</dbReference>
<feature type="compositionally biased region" description="Basic and acidic residues" evidence="2">
    <location>
        <begin position="1189"/>
        <end position="1215"/>
    </location>
</feature>
<evidence type="ECO:0000313" key="7">
    <source>
        <dbReference type="EMBL" id="RPA77956.1"/>
    </source>
</evidence>
<dbReference type="Pfam" id="PF08628">
    <property type="entry name" value="Nexin_C"/>
    <property type="match status" value="1"/>
</dbReference>
<feature type="compositionally biased region" description="Low complexity" evidence="2">
    <location>
        <begin position="1098"/>
        <end position="1117"/>
    </location>
</feature>
<dbReference type="PANTHER" id="PTHR22775">
    <property type="entry name" value="SORTING NEXIN"/>
    <property type="match status" value="1"/>
</dbReference>
<accession>A0A3N4HXY8</accession>
<dbReference type="GO" id="GO:0035091">
    <property type="term" value="F:phosphatidylinositol binding"/>
    <property type="evidence" value="ECO:0007669"/>
    <property type="project" value="InterPro"/>
</dbReference>
<evidence type="ECO:0000259" key="4">
    <source>
        <dbReference type="PROSITE" id="PS50132"/>
    </source>
</evidence>
<dbReference type="STRING" id="1160509.A0A3N4HXY8"/>
<dbReference type="Pfam" id="PF02194">
    <property type="entry name" value="PXA"/>
    <property type="match status" value="1"/>
</dbReference>
<feature type="transmembrane region" description="Helical" evidence="3">
    <location>
        <begin position="36"/>
        <end position="56"/>
    </location>
</feature>
<feature type="region of interest" description="Disordered" evidence="2">
    <location>
        <begin position="1186"/>
        <end position="1215"/>
    </location>
</feature>
<keyword evidence="3" id="KW-0812">Transmembrane</keyword>
<dbReference type="SUPFAM" id="SSF64268">
    <property type="entry name" value="PX domain"/>
    <property type="match status" value="1"/>
</dbReference>
<dbReference type="InterPro" id="IPR001683">
    <property type="entry name" value="PX_dom"/>
</dbReference>
<gene>
    <name evidence="7" type="ORF">BJ508DRAFT_309687</name>
</gene>
<feature type="domain" description="PX" evidence="5">
    <location>
        <begin position="860"/>
        <end position="978"/>
    </location>
</feature>
<dbReference type="PROSITE" id="PS50007">
    <property type="entry name" value="PIPLC_X_DOMAIN"/>
    <property type="match status" value="1"/>
</dbReference>
<dbReference type="Gene3D" id="3.30.1520.10">
    <property type="entry name" value="Phox-like domain"/>
    <property type="match status" value="1"/>
</dbReference>
<dbReference type="CDD" id="cd06876">
    <property type="entry name" value="PX_MDM1p"/>
    <property type="match status" value="1"/>
</dbReference>
<dbReference type="InterPro" id="IPR003114">
    <property type="entry name" value="Phox_assoc"/>
</dbReference>
<feature type="compositionally biased region" description="Basic residues" evidence="2">
    <location>
        <begin position="314"/>
        <end position="327"/>
    </location>
</feature>
<feature type="compositionally biased region" description="Polar residues" evidence="2">
    <location>
        <begin position="1125"/>
        <end position="1134"/>
    </location>
</feature>
<evidence type="ECO:0008006" key="9">
    <source>
        <dbReference type="Google" id="ProtNLM"/>
    </source>
</evidence>
<feature type="region of interest" description="Disordered" evidence="2">
    <location>
        <begin position="581"/>
        <end position="638"/>
    </location>
</feature>
<dbReference type="Pfam" id="PF00787">
    <property type="entry name" value="PX"/>
    <property type="match status" value="1"/>
</dbReference>
<keyword evidence="8" id="KW-1185">Reference proteome</keyword>
<feature type="region of interest" description="Disordered" evidence="2">
    <location>
        <begin position="670"/>
        <end position="727"/>
    </location>
</feature>
<dbReference type="OrthoDB" id="120967at2759"/>
<dbReference type="Pfam" id="PF00615">
    <property type="entry name" value="RGS"/>
    <property type="match status" value="1"/>
</dbReference>
<sequence>MPALQLSRSQLLVYGSIGAILSLNIVIKYLPLLRFFVWTFFTGTFVGIVVLLYLLFTTKRSFRPTRVCQDDDKWKLKVQDPTTFIELRNALKRHDEITHKPAYPPSLIISDEIDDLLRLIIREYVQSWSQHITTNPAFSGHIETAIRHALETIRLRLGDLDLVEVIIDGIVPLITSHLADFTTAERIVRGKYLNKNLTESEELDLAIARKYRDGKLHPAANLGFDDTTLAQKDHLRRIVEKILPGLLPAQEIRSRVVSSLVTEVVACAVLFPVVKLLADPDTWNQVISAFGRSMLQDRKNVRKLRAALDQHATPPKHSRHGSGKHRPTPFIRLQPKDDERTFERFIRAIRLCNNLSDARRMRNEISSQMKRDERLPDVDQTYIRRLEAGKRMLDQKVATLSNAGSDSHKLVKQAVTGNGDMERRSSSQIEGAKCADILRDPTGLSYFMEHMERRKRLKLVQFWLVVDGLRDPLEELDEEHNASSSTHSWTQSNRDDIDNINKVYLSAPELKIDSKIKNEVRAFLEAGREATSKVYHRARAAILRAQSEVLEEMQTYDLPEFKKSDRFYQYLAADDLAATTQAATSSRDPIDQMSRSASWADPRKTSEISEAMSSSIHSLDSGKPGSIRNEDSWDDDPLSGGYFGSSAVMRTGTPDKGVVQAMEAALNDIMDDPFDDGRAPLFGDSPESNDSPTSSIPNLRAVGKRRSSPAPSVKSAKSVKSTKSTRKGPLSIASLGLISNSGGSVFDNELFPDEAAEKFQGLDESDSELQQEDPEDQIHEAAPGDLGLAEAIATLTYDIEKLCTQEAVVDSLMKKAELTNNTVELRILRKSKSSLDREIRRKELQRQQYIVQESDNSLFGRASLRIKSYIVKNEGGKEYGIYYIEVIRSNGDTIPPAVWEVGRRYSEFFQLHQELRTKFPSVGTLDFPRRRVVIKLNKDFLEKRRSALEKYIQSLILLPEVCRCREFRSFLSQQQIAQVPVAAHGETPADLMTRLYNSISDGMEDLVGNLPLLDQLQIPFPSPNSGLHSATTTGLSSKDLASQLTETQAELSAFEASTSTLPSTDKPKQPLIKPIADLFLEVFSLSSSATTPPPPATAGPSSQQSPPHHTHSSSTSSANHLHSPPSASKRNPSTSAWLRGRAVVVVLHQLLGGAIEKRLRDAVSQLTGDEQLVAYIRKLRSALFSGPGETKKSDEQKAAEERTRKDKDKSKSEAKESLMRVLPELVGGVVGRSSAKEGGRKVWAGLNVERLNYSLVYECLDRLVETVFDVKIEAGGGRR</sequence>
<dbReference type="PANTHER" id="PTHR22775:SF3">
    <property type="entry name" value="SORTING NEXIN-13"/>
    <property type="match status" value="1"/>
</dbReference>
<name>A0A3N4HXY8_ASCIM</name>
<evidence type="ECO:0000259" key="5">
    <source>
        <dbReference type="PROSITE" id="PS50195"/>
    </source>
</evidence>
<dbReference type="InterPro" id="IPR036305">
    <property type="entry name" value="RGS_sf"/>
</dbReference>
<dbReference type="EMBL" id="ML119718">
    <property type="protein sequence ID" value="RPA77956.1"/>
    <property type="molecule type" value="Genomic_DNA"/>
</dbReference>
<keyword evidence="3" id="KW-1133">Transmembrane helix</keyword>
<feature type="domain" description="PXA" evidence="6">
    <location>
        <begin position="106"/>
        <end position="295"/>
    </location>
</feature>
<feature type="region of interest" description="Disordered" evidence="2">
    <location>
        <begin position="1087"/>
        <end position="1134"/>
    </location>
</feature>
<reference evidence="7 8" key="1">
    <citation type="journal article" date="2018" name="Nat. Ecol. Evol.">
        <title>Pezizomycetes genomes reveal the molecular basis of ectomycorrhizal truffle lifestyle.</title>
        <authorList>
            <person name="Murat C."/>
            <person name="Payen T."/>
            <person name="Noel B."/>
            <person name="Kuo A."/>
            <person name="Morin E."/>
            <person name="Chen J."/>
            <person name="Kohler A."/>
            <person name="Krizsan K."/>
            <person name="Balestrini R."/>
            <person name="Da Silva C."/>
            <person name="Montanini B."/>
            <person name="Hainaut M."/>
            <person name="Levati E."/>
            <person name="Barry K.W."/>
            <person name="Belfiori B."/>
            <person name="Cichocki N."/>
            <person name="Clum A."/>
            <person name="Dockter R.B."/>
            <person name="Fauchery L."/>
            <person name="Guy J."/>
            <person name="Iotti M."/>
            <person name="Le Tacon F."/>
            <person name="Lindquist E.A."/>
            <person name="Lipzen A."/>
            <person name="Malagnac F."/>
            <person name="Mello A."/>
            <person name="Molinier V."/>
            <person name="Miyauchi S."/>
            <person name="Poulain J."/>
            <person name="Riccioni C."/>
            <person name="Rubini A."/>
            <person name="Sitrit Y."/>
            <person name="Splivallo R."/>
            <person name="Traeger S."/>
            <person name="Wang M."/>
            <person name="Zifcakova L."/>
            <person name="Wipf D."/>
            <person name="Zambonelli A."/>
            <person name="Paolocci F."/>
            <person name="Nowrousian M."/>
            <person name="Ottonello S."/>
            <person name="Baldrian P."/>
            <person name="Spatafora J.W."/>
            <person name="Henrissat B."/>
            <person name="Nagy L.G."/>
            <person name="Aury J.M."/>
            <person name="Wincker P."/>
            <person name="Grigoriev I.V."/>
            <person name="Bonfante P."/>
            <person name="Martin F.M."/>
        </authorList>
    </citation>
    <scope>NUCLEOTIDE SEQUENCE [LARGE SCALE GENOMIC DNA]</scope>
    <source>
        <strain evidence="7 8">RN42</strain>
    </source>
</reference>
<dbReference type="SMART" id="SM00315">
    <property type="entry name" value="RGS"/>
    <property type="match status" value="1"/>
</dbReference>
<dbReference type="InterPro" id="IPR036871">
    <property type="entry name" value="PX_dom_sf"/>
</dbReference>
<feature type="transmembrane region" description="Helical" evidence="3">
    <location>
        <begin position="12"/>
        <end position="30"/>
    </location>
</feature>
<comment type="similarity">
    <text evidence="1">Belongs to the sorting nexin family.</text>
</comment>
<evidence type="ECO:0000256" key="1">
    <source>
        <dbReference type="ARBA" id="ARBA00010883"/>
    </source>
</evidence>
<feature type="compositionally biased region" description="Low complexity" evidence="2">
    <location>
        <begin position="708"/>
        <end position="722"/>
    </location>
</feature>
<dbReference type="InterPro" id="IPR044926">
    <property type="entry name" value="RGS_subdomain_2"/>
</dbReference>
<dbReference type="InterPro" id="IPR016137">
    <property type="entry name" value="RGS"/>
</dbReference>
<organism evidence="7 8">
    <name type="scientific">Ascobolus immersus RN42</name>
    <dbReference type="NCBI Taxonomy" id="1160509"/>
    <lineage>
        <taxon>Eukaryota</taxon>
        <taxon>Fungi</taxon>
        <taxon>Dikarya</taxon>
        <taxon>Ascomycota</taxon>
        <taxon>Pezizomycotina</taxon>
        <taxon>Pezizomycetes</taxon>
        <taxon>Pezizales</taxon>
        <taxon>Ascobolaceae</taxon>
        <taxon>Ascobolus</taxon>
    </lineage>
</organism>
<dbReference type="SMART" id="SM00312">
    <property type="entry name" value="PX"/>
    <property type="match status" value="1"/>
</dbReference>
<evidence type="ECO:0000256" key="2">
    <source>
        <dbReference type="SAM" id="MobiDB-lite"/>
    </source>
</evidence>
<evidence type="ECO:0000256" key="3">
    <source>
        <dbReference type="SAM" id="Phobius"/>
    </source>
</evidence>
<feature type="compositionally biased region" description="Polar residues" evidence="2">
    <location>
        <begin position="686"/>
        <end position="697"/>
    </location>
</feature>
<dbReference type="PROSITE" id="PS50132">
    <property type="entry name" value="RGS"/>
    <property type="match status" value="1"/>
</dbReference>
<feature type="region of interest" description="Disordered" evidence="2">
    <location>
        <begin position="309"/>
        <end position="332"/>
    </location>
</feature>
<dbReference type="AlphaFoldDB" id="A0A3N4HXY8"/>
<evidence type="ECO:0000259" key="6">
    <source>
        <dbReference type="PROSITE" id="PS51207"/>
    </source>
</evidence>
<dbReference type="SMART" id="SM00313">
    <property type="entry name" value="PXA"/>
    <property type="match status" value="1"/>
</dbReference>
<dbReference type="PROSITE" id="PS51207">
    <property type="entry name" value="PXA"/>
    <property type="match status" value="1"/>
</dbReference>
<protein>
    <recommendedName>
        <fullName evidence="9">Intermediate filament protein</fullName>
    </recommendedName>
</protein>
<feature type="domain" description="RGS" evidence="4">
    <location>
        <begin position="433"/>
        <end position="571"/>
    </location>
</feature>
<dbReference type="Proteomes" id="UP000275078">
    <property type="component" value="Unassembled WGS sequence"/>
</dbReference>
<dbReference type="Gene3D" id="1.10.167.10">
    <property type="entry name" value="Regulator of G-protein Signalling 4, domain 2"/>
    <property type="match status" value="1"/>
</dbReference>